<gene>
    <name evidence="4" type="ORF">O4U47_17405</name>
</gene>
<feature type="transmembrane region" description="Helical" evidence="3">
    <location>
        <begin position="266"/>
        <end position="287"/>
    </location>
</feature>
<dbReference type="InterPro" id="IPR043130">
    <property type="entry name" value="CDP-OH_PTrfase_TM_dom"/>
</dbReference>
<evidence type="ECO:0000313" key="5">
    <source>
        <dbReference type="Proteomes" id="UP001165685"/>
    </source>
</evidence>
<keyword evidence="5" id="KW-1185">Reference proteome</keyword>
<dbReference type="Proteomes" id="UP001165685">
    <property type="component" value="Unassembled WGS sequence"/>
</dbReference>
<evidence type="ECO:0000256" key="2">
    <source>
        <dbReference type="RuleBase" id="RU003750"/>
    </source>
</evidence>
<evidence type="ECO:0000313" key="4">
    <source>
        <dbReference type="EMBL" id="MDA2806292.1"/>
    </source>
</evidence>
<dbReference type="PROSITE" id="PS00379">
    <property type="entry name" value="CDP_ALCOHOL_P_TRANSF"/>
    <property type="match status" value="1"/>
</dbReference>
<dbReference type="EMBL" id="JAQFWP010000032">
    <property type="protein sequence ID" value="MDA2806292.1"/>
    <property type="molecule type" value="Genomic_DNA"/>
</dbReference>
<feature type="transmembrane region" description="Helical" evidence="3">
    <location>
        <begin position="110"/>
        <end position="129"/>
    </location>
</feature>
<dbReference type="InterPro" id="IPR048254">
    <property type="entry name" value="CDP_ALCOHOL_P_TRANSF_CS"/>
</dbReference>
<keyword evidence="3" id="KW-0812">Transmembrane</keyword>
<reference evidence="4" key="1">
    <citation type="submission" date="2023-01" db="EMBL/GenBank/DDBJ databases">
        <title>Draft genome sequence of Nocardiopsis sp. LSu2-4 isolated from halophytes.</title>
        <authorList>
            <person name="Duangmal K."/>
            <person name="Chantavorakit T."/>
        </authorList>
    </citation>
    <scope>NUCLEOTIDE SEQUENCE</scope>
    <source>
        <strain evidence="4">LSu2-4</strain>
    </source>
</reference>
<dbReference type="Pfam" id="PF01066">
    <property type="entry name" value="CDP-OH_P_transf"/>
    <property type="match status" value="1"/>
</dbReference>
<evidence type="ECO:0000256" key="1">
    <source>
        <dbReference type="ARBA" id="ARBA00022679"/>
    </source>
</evidence>
<dbReference type="InterPro" id="IPR000462">
    <property type="entry name" value="CDP-OH_P_trans"/>
</dbReference>
<organism evidence="4 5">
    <name type="scientific">Nocardiopsis suaedae</name>
    <dbReference type="NCBI Taxonomy" id="3018444"/>
    <lineage>
        <taxon>Bacteria</taxon>
        <taxon>Bacillati</taxon>
        <taxon>Actinomycetota</taxon>
        <taxon>Actinomycetes</taxon>
        <taxon>Streptosporangiales</taxon>
        <taxon>Nocardiopsidaceae</taxon>
        <taxon>Nocardiopsis</taxon>
    </lineage>
</organism>
<protein>
    <submittedName>
        <fullName evidence="4">CDP-alcohol phosphatidyltransferase family protein</fullName>
    </submittedName>
</protein>
<feature type="transmembrane region" description="Helical" evidence="3">
    <location>
        <begin position="293"/>
        <end position="314"/>
    </location>
</feature>
<comment type="caution">
    <text evidence="4">The sequence shown here is derived from an EMBL/GenBank/DDBJ whole genome shotgun (WGS) entry which is preliminary data.</text>
</comment>
<sequence length="353" mass="38689">MPFDGFTLADVRERTYKKRDSWWTVYLVDPVAARLVLFTANRTSLTPDHLTTAALLLGCAAAFSFGRADVLGLVLGAVVFHVSFLLDCMDGKIARLKGNGTVFGSWLDYVFDRVRVLICTLGLMGGQFAATGDTVYIWFALVVVFTDMFRYLNSPQMAKVRKKMRRAQRARVRRGLTEADIGDEAFVRVLGEKRYGELRPRFLDEVPDEEAAGDGGGAVGGEADGLGASRLSYVPEEPPSGSLAERFPAYARFRDALLRHRVRPHLFSGIEFQMGVFIVAPLVGAFFPGAMLWVVGASCAGLLFFESFIVGRLWQASRRYEREAVVLDELVLSAAGDGAEPPNAGRAGEKAAV</sequence>
<keyword evidence="3" id="KW-1133">Transmembrane helix</keyword>
<feature type="transmembrane region" description="Helical" evidence="3">
    <location>
        <begin position="20"/>
        <end position="37"/>
    </location>
</feature>
<dbReference type="Gene3D" id="1.20.120.1760">
    <property type="match status" value="1"/>
</dbReference>
<keyword evidence="3" id="KW-0472">Membrane</keyword>
<proteinExistence type="inferred from homology"/>
<comment type="similarity">
    <text evidence="2">Belongs to the CDP-alcohol phosphatidyltransferase class-I family.</text>
</comment>
<dbReference type="RefSeq" id="WP_270678932.1">
    <property type="nucleotide sequence ID" value="NZ_JAQFWP010000032.1"/>
</dbReference>
<evidence type="ECO:0000256" key="3">
    <source>
        <dbReference type="SAM" id="Phobius"/>
    </source>
</evidence>
<feature type="transmembrane region" description="Helical" evidence="3">
    <location>
        <begin position="71"/>
        <end position="89"/>
    </location>
</feature>
<name>A0ABT4TQ60_9ACTN</name>
<accession>A0ABT4TQ60</accession>
<feature type="transmembrane region" description="Helical" evidence="3">
    <location>
        <begin position="135"/>
        <end position="153"/>
    </location>
</feature>
<keyword evidence="1 2" id="KW-0808">Transferase</keyword>